<protein>
    <submittedName>
        <fullName evidence="1">Uncharacterized protein</fullName>
    </submittedName>
</protein>
<proteinExistence type="predicted"/>
<accession>A0A834JM69</accession>
<reference evidence="1" key="1">
    <citation type="journal article" date="2020" name="G3 (Bethesda)">
        <title>High-Quality Assemblies for Three Invasive Social Wasps from the &lt;i&gt;Vespula&lt;/i&gt; Genus.</title>
        <authorList>
            <person name="Harrop T.W.R."/>
            <person name="Guhlin J."/>
            <person name="McLaughlin G.M."/>
            <person name="Permina E."/>
            <person name="Stockwell P."/>
            <person name="Gilligan J."/>
            <person name="Le Lec M.F."/>
            <person name="Gruber M.A.M."/>
            <person name="Quinn O."/>
            <person name="Lovegrove M."/>
            <person name="Duncan E.J."/>
            <person name="Remnant E.J."/>
            <person name="Van Eeckhoven J."/>
            <person name="Graham B."/>
            <person name="Knapp R.A."/>
            <person name="Langford K.W."/>
            <person name="Kronenberg Z."/>
            <person name="Press M.O."/>
            <person name="Eacker S.M."/>
            <person name="Wilson-Rankin E.E."/>
            <person name="Purcell J."/>
            <person name="Lester P.J."/>
            <person name="Dearden P.K."/>
        </authorList>
    </citation>
    <scope>NUCLEOTIDE SEQUENCE</scope>
    <source>
        <strain evidence="1">Linc-1</strain>
    </source>
</reference>
<sequence length="85" mass="10445">MYPQWRFGRTQTTGSCSFPCWWSPRNVRRSDRCTLCFVAPYNCSVLERLIEQKYRNIFDWKKKKKEKTEEISFYNENDIYEVNDI</sequence>
<dbReference type="Proteomes" id="UP000617340">
    <property type="component" value="Unassembled WGS sequence"/>
</dbReference>
<evidence type="ECO:0000313" key="2">
    <source>
        <dbReference type="Proteomes" id="UP000617340"/>
    </source>
</evidence>
<organism evidence="1 2">
    <name type="scientific">Vespula germanica</name>
    <name type="common">German yellow jacket</name>
    <name type="synonym">Paravespula germanica</name>
    <dbReference type="NCBI Taxonomy" id="30212"/>
    <lineage>
        <taxon>Eukaryota</taxon>
        <taxon>Metazoa</taxon>
        <taxon>Ecdysozoa</taxon>
        <taxon>Arthropoda</taxon>
        <taxon>Hexapoda</taxon>
        <taxon>Insecta</taxon>
        <taxon>Pterygota</taxon>
        <taxon>Neoptera</taxon>
        <taxon>Endopterygota</taxon>
        <taxon>Hymenoptera</taxon>
        <taxon>Apocrita</taxon>
        <taxon>Aculeata</taxon>
        <taxon>Vespoidea</taxon>
        <taxon>Vespidae</taxon>
        <taxon>Vespinae</taxon>
        <taxon>Vespula</taxon>
    </lineage>
</organism>
<comment type="caution">
    <text evidence="1">The sequence shown here is derived from an EMBL/GenBank/DDBJ whole genome shotgun (WGS) entry which is preliminary data.</text>
</comment>
<evidence type="ECO:0000313" key="1">
    <source>
        <dbReference type="EMBL" id="KAF7390071.1"/>
    </source>
</evidence>
<dbReference type="AlphaFoldDB" id="A0A834JM69"/>
<gene>
    <name evidence="1" type="ORF">HZH68_011928</name>
</gene>
<name>A0A834JM69_VESGE</name>
<dbReference type="EMBL" id="JACSDZ010000012">
    <property type="protein sequence ID" value="KAF7390071.1"/>
    <property type="molecule type" value="Genomic_DNA"/>
</dbReference>
<keyword evidence="2" id="KW-1185">Reference proteome</keyword>